<evidence type="ECO:0000256" key="1">
    <source>
        <dbReference type="ARBA" id="ARBA00022741"/>
    </source>
</evidence>
<gene>
    <name evidence="5" type="primary">pxpB</name>
    <name evidence="5" type="ORF">EYC82_01810</name>
</gene>
<evidence type="ECO:0000259" key="4">
    <source>
        <dbReference type="SMART" id="SM00796"/>
    </source>
</evidence>
<dbReference type="EMBL" id="SHNO01000001">
    <property type="protein sequence ID" value="MCX2976092.1"/>
    <property type="molecule type" value="Genomic_DNA"/>
</dbReference>
<proteinExistence type="predicted"/>
<dbReference type="EC" id="3.5.2.9" evidence="5"/>
<dbReference type="Proteomes" id="UP001143304">
    <property type="component" value="Unassembled WGS sequence"/>
</dbReference>
<keyword evidence="1" id="KW-0547">Nucleotide-binding</keyword>
<keyword evidence="2 5" id="KW-0378">Hydrolase</keyword>
<reference evidence="5" key="1">
    <citation type="submission" date="2019-02" db="EMBL/GenBank/DDBJ databases">
        <authorList>
            <person name="Li S.-H."/>
        </authorList>
    </citation>
    <scope>NUCLEOTIDE SEQUENCE</scope>
    <source>
        <strain evidence="5">IMCC11814</strain>
    </source>
</reference>
<dbReference type="Gene3D" id="3.30.1360.40">
    <property type="match status" value="1"/>
</dbReference>
<dbReference type="GO" id="GO:0017168">
    <property type="term" value="F:5-oxoprolinase (ATP-hydrolyzing) activity"/>
    <property type="evidence" value="ECO:0007669"/>
    <property type="project" value="UniProtKB-EC"/>
</dbReference>
<evidence type="ECO:0000313" key="5">
    <source>
        <dbReference type="EMBL" id="MCX2976092.1"/>
    </source>
</evidence>
<dbReference type="InterPro" id="IPR029000">
    <property type="entry name" value="Cyclophilin-like_dom_sf"/>
</dbReference>
<keyword evidence="6" id="KW-1185">Reference proteome</keyword>
<dbReference type="NCBIfam" id="TIGR00370">
    <property type="entry name" value="5-oxoprolinase subunit PxpB"/>
    <property type="match status" value="1"/>
</dbReference>
<protein>
    <submittedName>
        <fullName evidence="5">5-oxoprolinase subunit PxpB</fullName>
        <ecNumber evidence="5">3.5.2.9</ecNumber>
    </submittedName>
</protein>
<sequence>MKLQVAGENSLILYLGKDADEATSARVQAAVATIEMTLGDRLLDLVPSYASILILFDLQSVDHMTVMKTLHKALAEPTTRAAGKGRTITLPVYYSRETGIDLEPLAARASLSVEQVIELHANTGYRVFAIGFAPGFAYLGQVDPRIAAPRLRTPRQRVPRGSVAIADRQTAVYPSESPGGWNLVGRCPVSLFNPAQDPAMPIAVGDEVYFEPISRAQFLSLGGDLG</sequence>
<name>A0ABT3T1F4_9GAMM</name>
<dbReference type="Pfam" id="PF02682">
    <property type="entry name" value="CT_C_D"/>
    <property type="match status" value="1"/>
</dbReference>
<dbReference type="SUPFAM" id="SSF160467">
    <property type="entry name" value="PH0987 N-terminal domain-like"/>
    <property type="match status" value="1"/>
</dbReference>
<organism evidence="5 6">
    <name type="scientific">Candidatus Marimicrobium litorale</name>
    <dbReference type="NCBI Taxonomy" id="2518991"/>
    <lineage>
        <taxon>Bacteria</taxon>
        <taxon>Pseudomonadati</taxon>
        <taxon>Pseudomonadota</taxon>
        <taxon>Gammaproteobacteria</taxon>
        <taxon>Cellvibrionales</taxon>
        <taxon>Halieaceae</taxon>
        <taxon>Marimicrobium</taxon>
    </lineage>
</organism>
<evidence type="ECO:0000256" key="2">
    <source>
        <dbReference type="ARBA" id="ARBA00022801"/>
    </source>
</evidence>
<evidence type="ECO:0000313" key="6">
    <source>
        <dbReference type="Proteomes" id="UP001143304"/>
    </source>
</evidence>
<dbReference type="RefSeq" id="WP_279247845.1">
    <property type="nucleotide sequence ID" value="NZ_SHNO01000001.1"/>
</dbReference>
<dbReference type="PANTHER" id="PTHR34698:SF2">
    <property type="entry name" value="5-OXOPROLINASE SUBUNIT B"/>
    <property type="match status" value="1"/>
</dbReference>
<feature type="domain" description="Carboxyltransferase" evidence="4">
    <location>
        <begin position="1"/>
        <end position="202"/>
    </location>
</feature>
<accession>A0ABT3T1F4</accession>
<dbReference type="PANTHER" id="PTHR34698">
    <property type="entry name" value="5-OXOPROLINASE SUBUNIT B"/>
    <property type="match status" value="1"/>
</dbReference>
<dbReference type="InterPro" id="IPR003833">
    <property type="entry name" value="CT_C_D"/>
</dbReference>
<dbReference type="SUPFAM" id="SSF50891">
    <property type="entry name" value="Cyclophilin-like"/>
    <property type="match status" value="1"/>
</dbReference>
<keyword evidence="3" id="KW-0067">ATP-binding</keyword>
<comment type="caution">
    <text evidence="5">The sequence shown here is derived from an EMBL/GenBank/DDBJ whole genome shotgun (WGS) entry which is preliminary data.</text>
</comment>
<dbReference type="SMART" id="SM00796">
    <property type="entry name" value="AHS1"/>
    <property type="match status" value="1"/>
</dbReference>
<dbReference type="InterPro" id="IPR010016">
    <property type="entry name" value="PxpB"/>
</dbReference>
<evidence type="ECO:0000256" key="3">
    <source>
        <dbReference type="ARBA" id="ARBA00022840"/>
    </source>
</evidence>
<dbReference type="Gene3D" id="2.40.100.10">
    <property type="entry name" value="Cyclophilin-like"/>
    <property type="match status" value="1"/>
</dbReference>